<proteinExistence type="predicted"/>
<dbReference type="HOGENOM" id="CLU_1291150_0_0_1"/>
<reference evidence="3 5" key="1">
    <citation type="journal article" date="2012" name="Nature">
        <title>Algal genomes reveal evolutionary mosaicism and the fate of nucleomorphs.</title>
        <authorList>
            <consortium name="DOE Joint Genome Institute"/>
            <person name="Curtis B.A."/>
            <person name="Tanifuji G."/>
            <person name="Burki F."/>
            <person name="Gruber A."/>
            <person name="Irimia M."/>
            <person name="Maruyama S."/>
            <person name="Arias M.C."/>
            <person name="Ball S.G."/>
            <person name="Gile G.H."/>
            <person name="Hirakawa Y."/>
            <person name="Hopkins J.F."/>
            <person name="Kuo A."/>
            <person name="Rensing S.A."/>
            <person name="Schmutz J."/>
            <person name="Symeonidi A."/>
            <person name="Elias M."/>
            <person name="Eveleigh R.J."/>
            <person name="Herman E.K."/>
            <person name="Klute M.J."/>
            <person name="Nakayama T."/>
            <person name="Obornik M."/>
            <person name="Reyes-Prieto A."/>
            <person name="Armbrust E.V."/>
            <person name="Aves S.J."/>
            <person name="Beiko R.G."/>
            <person name="Coutinho P."/>
            <person name="Dacks J.B."/>
            <person name="Durnford D.G."/>
            <person name="Fast N.M."/>
            <person name="Green B.R."/>
            <person name="Grisdale C.J."/>
            <person name="Hempel F."/>
            <person name="Henrissat B."/>
            <person name="Hoppner M.P."/>
            <person name="Ishida K."/>
            <person name="Kim E."/>
            <person name="Koreny L."/>
            <person name="Kroth P.G."/>
            <person name="Liu Y."/>
            <person name="Malik S.B."/>
            <person name="Maier U.G."/>
            <person name="McRose D."/>
            <person name="Mock T."/>
            <person name="Neilson J.A."/>
            <person name="Onodera N.T."/>
            <person name="Poole A.M."/>
            <person name="Pritham E.J."/>
            <person name="Richards T.A."/>
            <person name="Rocap G."/>
            <person name="Roy S.W."/>
            <person name="Sarai C."/>
            <person name="Schaack S."/>
            <person name="Shirato S."/>
            <person name="Slamovits C.H."/>
            <person name="Spencer D.F."/>
            <person name="Suzuki S."/>
            <person name="Worden A.Z."/>
            <person name="Zauner S."/>
            <person name="Barry K."/>
            <person name="Bell C."/>
            <person name="Bharti A.K."/>
            <person name="Crow J.A."/>
            <person name="Grimwood J."/>
            <person name="Kramer R."/>
            <person name="Lindquist E."/>
            <person name="Lucas S."/>
            <person name="Salamov A."/>
            <person name="McFadden G.I."/>
            <person name="Lane C.E."/>
            <person name="Keeling P.J."/>
            <person name="Gray M.W."/>
            <person name="Grigoriev I.V."/>
            <person name="Archibald J.M."/>
        </authorList>
    </citation>
    <scope>NUCLEOTIDE SEQUENCE</scope>
    <source>
        <strain evidence="3 5">CCMP2712</strain>
    </source>
</reference>
<dbReference type="RefSeq" id="XP_005831118.1">
    <property type="nucleotide sequence ID" value="XM_005831061.1"/>
</dbReference>
<dbReference type="EnsemblProtists" id="EKX44138">
    <property type="protein sequence ID" value="EKX44138"/>
    <property type="gene ID" value="GUITHDRAFT_139983"/>
</dbReference>
<feature type="transmembrane region" description="Helical" evidence="1">
    <location>
        <begin position="190"/>
        <end position="208"/>
    </location>
</feature>
<evidence type="ECO:0000313" key="5">
    <source>
        <dbReference type="Proteomes" id="UP000011087"/>
    </source>
</evidence>
<keyword evidence="5" id="KW-1185">Reference proteome</keyword>
<feature type="signal peptide" evidence="2">
    <location>
        <begin position="1"/>
        <end position="26"/>
    </location>
</feature>
<dbReference type="AlphaFoldDB" id="L1J6H0"/>
<gene>
    <name evidence="3" type="ORF">GUITHDRAFT_139983</name>
</gene>
<reference evidence="4" key="3">
    <citation type="submission" date="2015-06" db="UniProtKB">
        <authorList>
            <consortium name="EnsemblProtists"/>
        </authorList>
    </citation>
    <scope>IDENTIFICATION</scope>
</reference>
<keyword evidence="2" id="KW-0732">Signal</keyword>
<evidence type="ECO:0000313" key="3">
    <source>
        <dbReference type="EMBL" id="EKX44138.1"/>
    </source>
</evidence>
<reference evidence="5" key="2">
    <citation type="submission" date="2012-11" db="EMBL/GenBank/DDBJ databases">
        <authorList>
            <person name="Kuo A."/>
            <person name="Curtis B.A."/>
            <person name="Tanifuji G."/>
            <person name="Burki F."/>
            <person name="Gruber A."/>
            <person name="Irimia M."/>
            <person name="Maruyama S."/>
            <person name="Arias M.C."/>
            <person name="Ball S.G."/>
            <person name="Gile G.H."/>
            <person name="Hirakawa Y."/>
            <person name="Hopkins J.F."/>
            <person name="Rensing S.A."/>
            <person name="Schmutz J."/>
            <person name="Symeonidi A."/>
            <person name="Elias M."/>
            <person name="Eveleigh R.J."/>
            <person name="Herman E.K."/>
            <person name="Klute M.J."/>
            <person name="Nakayama T."/>
            <person name="Obornik M."/>
            <person name="Reyes-Prieto A."/>
            <person name="Armbrust E.V."/>
            <person name="Aves S.J."/>
            <person name="Beiko R.G."/>
            <person name="Coutinho P."/>
            <person name="Dacks J.B."/>
            <person name="Durnford D.G."/>
            <person name="Fast N.M."/>
            <person name="Green B.R."/>
            <person name="Grisdale C."/>
            <person name="Hempe F."/>
            <person name="Henrissat B."/>
            <person name="Hoppner M.P."/>
            <person name="Ishida K.-I."/>
            <person name="Kim E."/>
            <person name="Koreny L."/>
            <person name="Kroth P.G."/>
            <person name="Liu Y."/>
            <person name="Malik S.-B."/>
            <person name="Maier U.G."/>
            <person name="McRose D."/>
            <person name="Mock T."/>
            <person name="Neilson J.A."/>
            <person name="Onodera N.T."/>
            <person name="Poole A.M."/>
            <person name="Pritham E.J."/>
            <person name="Richards T.A."/>
            <person name="Rocap G."/>
            <person name="Roy S.W."/>
            <person name="Sarai C."/>
            <person name="Schaack S."/>
            <person name="Shirato S."/>
            <person name="Slamovits C.H."/>
            <person name="Spencer D.F."/>
            <person name="Suzuki S."/>
            <person name="Worden A.Z."/>
            <person name="Zauner S."/>
            <person name="Barry K."/>
            <person name="Bell C."/>
            <person name="Bharti A.K."/>
            <person name="Crow J.A."/>
            <person name="Grimwood J."/>
            <person name="Kramer R."/>
            <person name="Lindquist E."/>
            <person name="Lucas S."/>
            <person name="Salamov A."/>
            <person name="McFadden G.I."/>
            <person name="Lane C.E."/>
            <person name="Keeling P.J."/>
            <person name="Gray M.W."/>
            <person name="Grigoriev I.V."/>
            <person name="Archibald J.M."/>
        </authorList>
    </citation>
    <scope>NUCLEOTIDE SEQUENCE</scope>
    <source>
        <strain evidence="5">CCMP2712</strain>
    </source>
</reference>
<keyword evidence="1" id="KW-1133">Transmembrane helix</keyword>
<dbReference type="GeneID" id="17300796"/>
<evidence type="ECO:0000256" key="1">
    <source>
        <dbReference type="SAM" id="Phobius"/>
    </source>
</evidence>
<protein>
    <submittedName>
        <fullName evidence="3 4">Uncharacterized protein</fullName>
    </submittedName>
</protein>
<dbReference type="EMBL" id="JH993006">
    <property type="protein sequence ID" value="EKX44138.1"/>
    <property type="molecule type" value="Genomic_DNA"/>
</dbReference>
<dbReference type="PaxDb" id="55529-EKX44138"/>
<dbReference type="Proteomes" id="UP000011087">
    <property type="component" value="Unassembled WGS sequence"/>
</dbReference>
<dbReference type="KEGG" id="gtt:GUITHDRAFT_139983"/>
<sequence>MSTVLALPRIPILLLLVLLLLSTCNAASKCYLATQDITPASCAKMTVTFGSCESQATADTTVKALSSATIAANTTACLAMIDSSCGFLTRKATTCDPYCTLSIANNIAVGCRTDAQCTSTTSTFKAPLCCSYRKKLYGEMCVDANGMLDTMIANSKTSGECSDAAGCIDSLSVASTTSTTSPTKSASPSAYSFASLPLVLLVAAVGVVKSSTGM</sequence>
<evidence type="ECO:0000256" key="2">
    <source>
        <dbReference type="SAM" id="SignalP"/>
    </source>
</evidence>
<keyword evidence="1" id="KW-0472">Membrane</keyword>
<keyword evidence="1" id="KW-0812">Transmembrane</keyword>
<evidence type="ECO:0000313" key="4">
    <source>
        <dbReference type="EnsemblProtists" id="EKX44138"/>
    </source>
</evidence>
<feature type="chain" id="PRO_5008770922" evidence="2">
    <location>
        <begin position="27"/>
        <end position="214"/>
    </location>
</feature>
<name>L1J6H0_GUITC</name>
<accession>L1J6H0</accession>
<organism evidence="3">
    <name type="scientific">Guillardia theta (strain CCMP2712)</name>
    <name type="common">Cryptophyte</name>
    <dbReference type="NCBI Taxonomy" id="905079"/>
    <lineage>
        <taxon>Eukaryota</taxon>
        <taxon>Cryptophyceae</taxon>
        <taxon>Pyrenomonadales</taxon>
        <taxon>Geminigeraceae</taxon>
        <taxon>Guillardia</taxon>
    </lineage>
</organism>